<dbReference type="RefSeq" id="WP_394341278.1">
    <property type="nucleotide sequence ID" value="NZ_CP024047.1"/>
</dbReference>
<protein>
    <submittedName>
        <fullName evidence="2">Uncharacterized protein</fullName>
    </submittedName>
</protein>
<dbReference type="EMBL" id="CP024047">
    <property type="protein sequence ID" value="AXR77812.1"/>
    <property type="molecule type" value="Genomic_DNA"/>
</dbReference>
<proteinExistence type="predicted"/>
<keyword evidence="1" id="KW-0812">Transmembrane</keyword>
<reference evidence="3" key="1">
    <citation type="submission" date="2017-10" db="EMBL/GenBank/DDBJ databases">
        <title>Phenotypic and genomic properties of facultatively anaerobic sulfur-reducing natronoarchaea from hypersaline soda lakes.</title>
        <authorList>
            <person name="Sorokin D.Y."/>
            <person name="Kublanov I.V."/>
            <person name="Roman P."/>
            <person name="Sinninghe Damste J.S."/>
            <person name="Golyshin P.N."/>
            <person name="Rojo D."/>
            <person name="Ciordia S."/>
            <person name="Mena Md.C."/>
            <person name="Ferrer M."/>
            <person name="Messina E."/>
            <person name="Smedile F."/>
            <person name="La Spada G."/>
            <person name="La Cono V."/>
            <person name="Yakimov M.M."/>
        </authorList>
    </citation>
    <scope>NUCLEOTIDE SEQUENCE [LARGE SCALE GENOMIC DNA]</scope>
    <source>
        <strain evidence="3">AArc1</strain>
    </source>
</reference>
<evidence type="ECO:0000256" key="1">
    <source>
        <dbReference type="SAM" id="Phobius"/>
    </source>
</evidence>
<evidence type="ECO:0000313" key="2">
    <source>
        <dbReference type="EMBL" id="AXR77812.1"/>
    </source>
</evidence>
<evidence type="ECO:0000313" key="3">
    <source>
        <dbReference type="Proteomes" id="UP000258707"/>
    </source>
</evidence>
<accession>A0A346PE67</accession>
<gene>
    <name evidence="2" type="ORF">AArc1_1478</name>
</gene>
<keyword evidence="1" id="KW-1133">Transmembrane helix</keyword>
<keyword evidence="1" id="KW-0472">Membrane</keyword>
<feature type="transmembrane region" description="Helical" evidence="1">
    <location>
        <begin position="157"/>
        <end position="178"/>
    </location>
</feature>
<feature type="transmembrane region" description="Helical" evidence="1">
    <location>
        <begin position="184"/>
        <end position="204"/>
    </location>
</feature>
<name>A0A346PE67_9EURY</name>
<organism evidence="2 3">
    <name type="scientific">Natrarchaeobaculum sulfurireducens</name>
    <dbReference type="NCBI Taxonomy" id="2044521"/>
    <lineage>
        <taxon>Archaea</taxon>
        <taxon>Methanobacteriati</taxon>
        <taxon>Methanobacteriota</taxon>
        <taxon>Stenosarchaea group</taxon>
        <taxon>Halobacteria</taxon>
        <taxon>Halobacteriales</taxon>
        <taxon>Natrialbaceae</taxon>
        <taxon>Natrarchaeobaculum</taxon>
    </lineage>
</organism>
<dbReference type="AlphaFoldDB" id="A0A346PE67"/>
<dbReference type="Proteomes" id="UP000258707">
    <property type="component" value="Chromosome"/>
</dbReference>
<sequence>MPLLWSSLLVYLTGLIHFGLENESGVRSVLEPLVAAGIAPDQLLTVLTSSRYGIQTPTSYVVGVEPVAPPLDPLEWYLALAGIVAGAVVIVGLTRGTWRSEPLGPITIDETIVLALALGLSTWLLGGPLLAGAILMPFLFGVIVHHTRRRPGWTPSYLYVVPTMAPLAGLAVDYVGYTTLALELLAFVVLPLAGGLALPLRAAIRKQFGR</sequence>
<feature type="transmembrane region" description="Helical" evidence="1">
    <location>
        <begin position="129"/>
        <end position="145"/>
    </location>
</feature>
<dbReference type="KEGG" id="nan:AArc1_1478"/>
<dbReference type="GeneID" id="95973167"/>